<dbReference type="OrthoDB" id="36362at2157"/>
<dbReference type="EMBL" id="CP003098">
    <property type="protein sequence ID" value="AET33337.1"/>
    <property type="molecule type" value="Genomic_DNA"/>
</dbReference>
<sequence length="612" mass="69717">MRSALLSNGRLAVLLDGSFYIADLYYPHVGRYNHSFGGRFKTGLWHNGKFTWLESIPKRIEMEGLTARMRLWWDGLEVEFFDFVDFNLDVYIRRVSIKGEGYVRVIFYHDFRIMEAPQANTAFYHPEADAVVHYKDRFWFLAGASHPIYEYNVGRRDFGTVLRDCEDGTLEKTPIAQGSVDSAISIAYPNFYYWIAAGQSLSDVLKIHKAVKANPTYYEKRSVGYWKAVTTPYDDRLEAQSIAVLLGHISENGGVVASLDSDILKFNLDTYAYVWPRDASIVAMALDEYGFHAVTRRSFEFMLRHVGPEGYLFQKYNVDGTWGSTWHPWTAAGKNSLNIQEDETAIFIYALWRHIEKVKDFDLLKKAYPAIKAAADFMANFRDRELGLPLQSFDLWEERLGVHLYTTAAVYAALKAAGKLAMMLGEEEDASTWLAAAHTVKEAVSRYMFDEKLGRFVRSIKIEDGKVVEVDRVVDASMIGVALFEMFEPSDPRVVNTVKTIEERLWVPKVGGLARYEGDIYQRVPGDYSQIPGNPWIITTLWLAEYYAMLGNIAKATSLVKWVEAVSPPNYLLPEQLNPFDGSPVSVQPLAWSHAEYLLAKSLLKKAEARKQ</sequence>
<dbReference type="SUPFAM" id="SSF48208">
    <property type="entry name" value="Six-hairpin glycosidases"/>
    <property type="match status" value="1"/>
</dbReference>
<dbReference type="GO" id="GO:0004553">
    <property type="term" value="F:hydrolase activity, hydrolyzing O-glycosyl compounds"/>
    <property type="evidence" value="ECO:0007669"/>
    <property type="project" value="UniProtKB-ARBA"/>
</dbReference>
<name>G7VHX7_9CREN</name>
<reference evidence="2 3" key="1">
    <citation type="journal article" date="2012" name="J. Bacteriol.">
        <title>Complete genome sequence of strain 1860, a crenarchaeon of the genus pyrobaculum able to grow with various electron acceptors.</title>
        <authorList>
            <person name="Mardanov A.V."/>
            <person name="Gumerov V.M."/>
            <person name="Slobodkina G.B."/>
            <person name="Beletsky A.V."/>
            <person name="Bonch-Osmolovskaya E.A."/>
            <person name="Ravin N.V."/>
            <person name="Skryabin K.G."/>
        </authorList>
    </citation>
    <scope>NUCLEOTIDE SEQUENCE [LARGE SCALE GENOMIC DNA]</scope>
    <source>
        <strain evidence="2 3">1860</strain>
    </source>
</reference>
<gene>
    <name evidence="2" type="ORF">P186_1935</name>
</gene>
<keyword evidence="2" id="KW-0378">Hydrolase</keyword>
<dbReference type="PANTHER" id="PTHR31616">
    <property type="entry name" value="TREHALASE"/>
    <property type="match status" value="1"/>
</dbReference>
<dbReference type="RefSeq" id="WP_014289162.1">
    <property type="nucleotide sequence ID" value="NC_016645.1"/>
</dbReference>
<dbReference type="InterPro" id="IPR011613">
    <property type="entry name" value="GH15-like"/>
</dbReference>
<dbReference type="PANTHER" id="PTHR31616:SF13">
    <property type="entry name" value="GLUCAN 1,4-ALPHA-GLUCOSIDASE"/>
    <property type="match status" value="1"/>
</dbReference>
<dbReference type="Gene3D" id="1.50.10.10">
    <property type="match status" value="1"/>
</dbReference>
<dbReference type="GO" id="GO:0005975">
    <property type="term" value="P:carbohydrate metabolic process"/>
    <property type="evidence" value="ECO:0007669"/>
    <property type="project" value="InterPro"/>
</dbReference>
<dbReference type="Proteomes" id="UP000005867">
    <property type="component" value="Chromosome"/>
</dbReference>
<evidence type="ECO:0000313" key="2">
    <source>
        <dbReference type="EMBL" id="AET33337.1"/>
    </source>
</evidence>
<dbReference type="Pfam" id="PF00723">
    <property type="entry name" value="Glyco_hydro_15"/>
    <property type="match status" value="1"/>
</dbReference>
<dbReference type="InterPro" id="IPR012341">
    <property type="entry name" value="6hp_glycosidase-like_sf"/>
</dbReference>
<feature type="domain" description="GH15-like" evidence="1">
    <location>
        <begin position="245"/>
        <end position="551"/>
    </location>
</feature>
<dbReference type="GeneID" id="11596428"/>
<accession>G7VHX7</accession>
<dbReference type="InterPro" id="IPR008928">
    <property type="entry name" value="6-hairpin_glycosidase_sf"/>
</dbReference>
<dbReference type="AlphaFoldDB" id="G7VHX7"/>
<evidence type="ECO:0000259" key="1">
    <source>
        <dbReference type="Pfam" id="PF00723"/>
    </source>
</evidence>
<protein>
    <submittedName>
        <fullName evidence="2">Glucan 1,4 alpha-glucosidase (Glucoamylase)-related glycosyl hydrolase</fullName>
    </submittedName>
</protein>
<dbReference type="eggNOG" id="arCOG03285">
    <property type="taxonomic scope" value="Archaea"/>
</dbReference>
<evidence type="ECO:0000313" key="3">
    <source>
        <dbReference type="Proteomes" id="UP000005867"/>
    </source>
</evidence>
<dbReference type="STRING" id="1104324.P186_1935"/>
<dbReference type="BioCyc" id="PSP1104324:GJSN-1893-MONOMER"/>
<dbReference type="HOGENOM" id="CLU_028187_0_0_2"/>
<keyword evidence="3" id="KW-1185">Reference proteome</keyword>
<organism evidence="2 3">
    <name type="scientific">Pyrobaculum ferrireducens</name>
    <dbReference type="NCBI Taxonomy" id="1104324"/>
    <lineage>
        <taxon>Archaea</taxon>
        <taxon>Thermoproteota</taxon>
        <taxon>Thermoprotei</taxon>
        <taxon>Thermoproteales</taxon>
        <taxon>Thermoproteaceae</taxon>
        <taxon>Pyrobaculum</taxon>
    </lineage>
</organism>
<dbReference type="KEGG" id="pyr:P186_1935"/>
<proteinExistence type="predicted"/>